<evidence type="ECO:0000313" key="2">
    <source>
        <dbReference type="EMBL" id="PCI77742.1"/>
    </source>
</evidence>
<proteinExistence type="predicted"/>
<dbReference type="EMBL" id="NVUL01000043">
    <property type="protein sequence ID" value="PCI77742.1"/>
    <property type="molecule type" value="Genomic_DNA"/>
</dbReference>
<dbReference type="AlphaFoldDB" id="A0A2A4X4Z2"/>
<gene>
    <name evidence="2" type="ORF">COB20_07460</name>
</gene>
<keyword evidence="1" id="KW-0812">Transmembrane</keyword>
<comment type="caution">
    <text evidence="2">The sequence shown here is derived from an EMBL/GenBank/DDBJ whole genome shotgun (WGS) entry which is preliminary data.</text>
</comment>
<keyword evidence="1" id="KW-1133">Transmembrane helix</keyword>
<accession>A0A2A4X4Z2</accession>
<feature type="transmembrane region" description="Helical" evidence="1">
    <location>
        <begin position="12"/>
        <end position="30"/>
    </location>
</feature>
<organism evidence="2 3">
    <name type="scientific">SAR86 cluster bacterium</name>
    <dbReference type="NCBI Taxonomy" id="2030880"/>
    <lineage>
        <taxon>Bacteria</taxon>
        <taxon>Pseudomonadati</taxon>
        <taxon>Pseudomonadota</taxon>
        <taxon>Gammaproteobacteria</taxon>
        <taxon>SAR86 cluster</taxon>
    </lineage>
</organism>
<protein>
    <submittedName>
        <fullName evidence="2">Uncharacterized protein</fullName>
    </submittedName>
</protein>
<sequence>MKDLILRNRYTLLLATLIVYMGVLVAEGMITGREARVIEFENPYFDFNMNEFEGFRDRRNVNEDVRTS</sequence>
<reference evidence="3" key="1">
    <citation type="submission" date="2017-08" db="EMBL/GenBank/DDBJ databases">
        <title>A dynamic microbial community with high functional redundancy inhabits the cold, oxic subseafloor aquifer.</title>
        <authorList>
            <person name="Tully B.J."/>
            <person name="Wheat C.G."/>
            <person name="Glazer B.T."/>
            <person name="Huber J.A."/>
        </authorList>
    </citation>
    <scope>NUCLEOTIDE SEQUENCE [LARGE SCALE GENOMIC DNA]</scope>
</reference>
<name>A0A2A4X4Z2_9GAMM</name>
<dbReference type="Proteomes" id="UP000218767">
    <property type="component" value="Unassembled WGS sequence"/>
</dbReference>
<evidence type="ECO:0000313" key="3">
    <source>
        <dbReference type="Proteomes" id="UP000218767"/>
    </source>
</evidence>
<evidence type="ECO:0000256" key="1">
    <source>
        <dbReference type="SAM" id="Phobius"/>
    </source>
</evidence>
<keyword evidence="1" id="KW-0472">Membrane</keyword>